<reference evidence="2" key="1">
    <citation type="submission" date="2018-11" db="EMBL/GenBank/DDBJ databases">
        <authorList>
            <consortium name="Pathogen Informatics"/>
        </authorList>
    </citation>
    <scope>NUCLEOTIDE SEQUENCE</scope>
</reference>
<dbReference type="Proteomes" id="UP000784294">
    <property type="component" value="Unassembled WGS sequence"/>
</dbReference>
<proteinExistence type="predicted"/>
<accession>A0A448WCS3</accession>
<dbReference type="EMBL" id="CAAALY010004439">
    <property type="protein sequence ID" value="VEL08653.1"/>
    <property type="molecule type" value="Genomic_DNA"/>
</dbReference>
<organism evidence="2 3">
    <name type="scientific">Protopolystoma xenopodis</name>
    <dbReference type="NCBI Taxonomy" id="117903"/>
    <lineage>
        <taxon>Eukaryota</taxon>
        <taxon>Metazoa</taxon>
        <taxon>Spiralia</taxon>
        <taxon>Lophotrochozoa</taxon>
        <taxon>Platyhelminthes</taxon>
        <taxon>Monogenea</taxon>
        <taxon>Polyopisthocotylea</taxon>
        <taxon>Polystomatidea</taxon>
        <taxon>Polystomatidae</taxon>
        <taxon>Protopolystoma</taxon>
    </lineage>
</organism>
<protein>
    <submittedName>
        <fullName evidence="2">Uncharacterized protein</fullName>
    </submittedName>
</protein>
<evidence type="ECO:0000256" key="1">
    <source>
        <dbReference type="SAM" id="MobiDB-lite"/>
    </source>
</evidence>
<keyword evidence="3" id="KW-1185">Reference proteome</keyword>
<evidence type="ECO:0000313" key="3">
    <source>
        <dbReference type="Proteomes" id="UP000784294"/>
    </source>
</evidence>
<name>A0A448WCS3_9PLAT</name>
<comment type="caution">
    <text evidence="2">The sequence shown here is derived from an EMBL/GenBank/DDBJ whole genome shotgun (WGS) entry which is preliminary data.</text>
</comment>
<sequence>MIADLLLRHLDSARGTALMASRRLRHYRSRLLPFTQPITDAAAAVASTSSSRCSSAQLASSGSGDQSVGFYFAGQSSNHRTSSATSATTGTALTTVAANTAAGERRTSTSILPLSTTIMSKVFVKTPESFGPEGLEGQNAHGLEIPVGSDKASNRRY</sequence>
<gene>
    <name evidence="2" type="ORF">PXEA_LOCUS2093</name>
</gene>
<feature type="region of interest" description="Disordered" evidence="1">
    <location>
        <begin position="133"/>
        <end position="157"/>
    </location>
</feature>
<evidence type="ECO:0000313" key="2">
    <source>
        <dbReference type="EMBL" id="VEL08653.1"/>
    </source>
</evidence>
<dbReference type="AlphaFoldDB" id="A0A448WCS3"/>